<evidence type="ECO:0000256" key="5">
    <source>
        <dbReference type="HAMAP-Rule" id="MF_03003"/>
    </source>
</evidence>
<reference evidence="7" key="1">
    <citation type="submission" date="2014-05" db="EMBL/GenBank/DDBJ databases">
        <title>The transcriptome of the halophilic microalga Tetraselmis sp. GSL018 isolated from the Great Salt Lake, Utah.</title>
        <authorList>
            <person name="Jinkerson R.E."/>
            <person name="D'Adamo S."/>
            <person name="Posewitz M.C."/>
        </authorList>
    </citation>
    <scope>NUCLEOTIDE SEQUENCE</scope>
    <source>
        <strain evidence="7">GSL018</strain>
    </source>
</reference>
<dbReference type="Pfam" id="PF05091">
    <property type="entry name" value="eIF-3_zeta"/>
    <property type="match status" value="1"/>
</dbReference>
<dbReference type="EMBL" id="GBEZ01005340">
    <property type="protein sequence ID" value="JAC79952.1"/>
    <property type="molecule type" value="Transcribed_RNA"/>
</dbReference>
<evidence type="ECO:0000256" key="6">
    <source>
        <dbReference type="SAM" id="MobiDB-lite"/>
    </source>
</evidence>
<sequence>MSTSTGNTAAVPKFQLPAVVDNPDGWGPGAVPLHLKEVPYAPFSKTDKLGKASDWTAQGFQRFRDRYAQGGANAVFNFFQAEDEDSFHLVDSRPVRSQQYKPRRFQQRPQQRRDRDAAGNEKDGTKQPVKAQPKKKNQWGYFQRNDTRQPVYSPSVEIRPEWAVHEQIPFASLGKLNLQVGEPEELMACGSVARYDKGYDRITPKMEKPLKPTDKVFRDVTASEDPVIRRLADAESPAAQVFTTDSVLSVLMTAPRSIYSWDIVASRSGDKLFLDKRDKSQIGMATVNETAPDPIPEDKDSMNSVQQLSKEATAISESFSQQVLDSQQEMHSLGEASPFPDAPEGEGPRPSKAYRYRRWKLNDGCHIVVRCELDAVLDVKGEAQVCTVRALNEFDPKVSMDWRKKLETQRGAVLATELKNNSNKMARWTTQALMAGADLMKLGYVSRNTPRDNKKHTILGTQACKPKDLAQQMNLNMDNCWGIVRAVVDLCMKLGDGKYLILKDPNKQLLRIYEVPEDAFKTDYTEEPMVETEEALPPEAPAKGKEEED</sequence>
<keyword evidence="4 5" id="KW-0648">Protein biosynthesis</keyword>
<feature type="region of interest" description="Disordered" evidence="6">
    <location>
        <begin position="92"/>
        <end position="146"/>
    </location>
</feature>
<dbReference type="GO" id="GO:0002191">
    <property type="term" value="P:cap-dependent translational initiation"/>
    <property type="evidence" value="ECO:0007669"/>
    <property type="project" value="UniProtKB-UniRule"/>
</dbReference>
<dbReference type="GO" id="GO:0033290">
    <property type="term" value="C:eukaryotic 48S preinitiation complex"/>
    <property type="evidence" value="ECO:0007669"/>
    <property type="project" value="UniProtKB-UniRule"/>
</dbReference>
<comment type="function">
    <text evidence="5">mRNA cap-binding component of the eukaryotic translation initiation factor 3 (eIF-3) complex, which is involved in protein synthesis of a specialized repertoire of mRNAs and, together with other initiation factors, stimulates binding of mRNA and methionyl-tRNAi to the 40S ribosome. The eIF-3 complex specifically targets and initiates translation of a subset of mRNAs involved in cell proliferation. In the eIF-3 complex, eif3d specifically recognizes and binds the 7-methylguanosine cap of a subset of mRNAs.</text>
</comment>
<feature type="region of interest" description="RNA gate" evidence="5">
    <location>
        <begin position="281"/>
        <end position="295"/>
    </location>
</feature>
<evidence type="ECO:0000256" key="2">
    <source>
        <dbReference type="ARBA" id="ARBA00022540"/>
    </source>
</evidence>
<organism evidence="7">
    <name type="scientific">Tetraselmis sp. GSL018</name>
    <dbReference type="NCBI Taxonomy" id="582737"/>
    <lineage>
        <taxon>Eukaryota</taxon>
        <taxon>Viridiplantae</taxon>
        <taxon>Chlorophyta</taxon>
        <taxon>core chlorophytes</taxon>
        <taxon>Chlorodendrophyceae</taxon>
        <taxon>Chlorodendrales</taxon>
        <taxon>Chlorodendraceae</taxon>
        <taxon>Tetraselmis</taxon>
    </lineage>
</organism>
<dbReference type="GO" id="GO:0005852">
    <property type="term" value="C:eukaryotic translation initiation factor 3 complex"/>
    <property type="evidence" value="ECO:0007669"/>
    <property type="project" value="UniProtKB-UniRule"/>
</dbReference>
<dbReference type="PIRSF" id="PIRSF016281">
    <property type="entry name" value="EIF-3_zeta"/>
    <property type="match status" value="1"/>
</dbReference>
<evidence type="ECO:0000256" key="4">
    <source>
        <dbReference type="ARBA" id="ARBA00022917"/>
    </source>
</evidence>
<feature type="region of interest" description="Disordered" evidence="6">
    <location>
        <begin position="326"/>
        <end position="351"/>
    </location>
</feature>
<evidence type="ECO:0000313" key="7">
    <source>
        <dbReference type="EMBL" id="JAC79952.1"/>
    </source>
</evidence>
<dbReference type="InterPro" id="IPR007783">
    <property type="entry name" value="eIF3d"/>
</dbReference>
<evidence type="ECO:0000256" key="1">
    <source>
        <dbReference type="ARBA" id="ARBA00022490"/>
    </source>
</evidence>
<comment type="domain">
    <text evidence="5">The RNA gate region regulates mRNA cap recognition to prevent promiscuous mRNA-binding before assembly of eif3d into the full eukaryotic translation initiation factor 3 (eIF-3) complex.</text>
</comment>
<comment type="subcellular location">
    <subcellularLocation>
        <location evidence="5">Cytoplasm</location>
    </subcellularLocation>
</comment>
<dbReference type="AlphaFoldDB" id="A0A061S441"/>
<dbReference type="PANTHER" id="PTHR12399">
    <property type="entry name" value="EUKARYOTIC TRANSLATION INITIATION FACTOR 3 SUBUNIT 7"/>
    <property type="match status" value="1"/>
</dbReference>
<evidence type="ECO:0000256" key="3">
    <source>
        <dbReference type="ARBA" id="ARBA00022884"/>
    </source>
</evidence>
<name>A0A061S441_9CHLO</name>
<gene>
    <name evidence="7" type="primary">EIF3S7</name>
    <name evidence="7" type="ORF">TSPGSL018_11419</name>
</gene>
<feature type="compositionally biased region" description="Basic and acidic residues" evidence="6">
    <location>
        <begin position="111"/>
        <end position="125"/>
    </location>
</feature>
<proteinExistence type="inferred from homology"/>
<feature type="region of interest" description="Disordered" evidence="6">
    <location>
        <begin position="525"/>
        <end position="549"/>
    </location>
</feature>
<feature type="region of interest" description="Disordered" evidence="6">
    <location>
        <begin position="284"/>
        <end position="309"/>
    </location>
</feature>
<keyword evidence="1 5" id="KW-0963">Cytoplasm</keyword>
<protein>
    <recommendedName>
        <fullName evidence="5">Eukaryotic translation initiation factor 3 subunit D</fullName>
        <shortName evidence="5">eIF3d</shortName>
    </recommendedName>
    <alternativeName>
        <fullName evidence="5">Eukaryotic translation initiation factor 3 subunit 7</fullName>
    </alternativeName>
    <alternativeName>
        <fullName evidence="5">eIF-3-zeta</fullName>
    </alternativeName>
</protein>
<dbReference type="HAMAP" id="MF_03003">
    <property type="entry name" value="eIF3d"/>
    <property type="match status" value="1"/>
</dbReference>
<dbReference type="GO" id="GO:0003743">
    <property type="term" value="F:translation initiation factor activity"/>
    <property type="evidence" value="ECO:0007669"/>
    <property type="project" value="UniProtKB-UniRule"/>
</dbReference>
<dbReference type="GO" id="GO:0016282">
    <property type="term" value="C:eukaryotic 43S preinitiation complex"/>
    <property type="evidence" value="ECO:0007669"/>
    <property type="project" value="UniProtKB-UniRule"/>
</dbReference>
<dbReference type="GO" id="GO:0001732">
    <property type="term" value="P:formation of cytoplasmic translation initiation complex"/>
    <property type="evidence" value="ECO:0007669"/>
    <property type="project" value="UniProtKB-UniRule"/>
</dbReference>
<comment type="similarity">
    <text evidence="5">Belongs to the eIF-3 subunit D family.</text>
</comment>
<feature type="compositionally biased region" description="Acidic residues" evidence="6">
    <location>
        <begin position="525"/>
        <end position="536"/>
    </location>
</feature>
<keyword evidence="2 5" id="KW-0396">Initiation factor</keyword>
<keyword evidence="3" id="KW-0694">RNA-binding</keyword>
<accession>A0A061S441</accession>
<comment type="subunit">
    <text evidence="5">Component of the eukaryotic translation initiation factor 3 (eIF-3) complex.</text>
</comment>
<dbReference type="GO" id="GO:0098808">
    <property type="term" value="F:mRNA cap binding"/>
    <property type="evidence" value="ECO:0007669"/>
    <property type="project" value="UniProtKB-UniRule"/>
</dbReference>
<dbReference type="PANTHER" id="PTHR12399:SF0">
    <property type="entry name" value="EUKARYOTIC TRANSLATION INITIATION FACTOR 3 SUBUNIT D"/>
    <property type="match status" value="1"/>
</dbReference>